<organism evidence="4 5">
    <name type="scientific">Glycomyces paridis</name>
    <dbReference type="NCBI Taxonomy" id="2126555"/>
    <lineage>
        <taxon>Bacteria</taxon>
        <taxon>Bacillati</taxon>
        <taxon>Actinomycetota</taxon>
        <taxon>Actinomycetes</taxon>
        <taxon>Glycomycetales</taxon>
        <taxon>Glycomycetaceae</taxon>
        <taxon>Glycomyces</taxon>
    </lineage>
</organism>
<dbReference type="PANTHER" id="PTHR30055">
    <property type="entry name" value="HTH-TYPE TRANSCRIPTIONAL REGULATOR RUTR"/>
    <property type="match status" value="1"/>
</dbReference>
<dbReference type="InterPro" id="IPR050109">
    <property type="entry name" value="HTH-type_TetR-like_transc_reg"/>
</dbReference>
<protein>
    <submittedName>
        <fullName evidence="4">TetR/AcrR family transcriptional regulator</fullName>
    </submittedName>
</protein>
<dbReference type="Pfam" id="PF00440">
    <property type="entry name" value="TetR_N"/>
    <property type="match status" value="1"/>
</dbReference>
<dbReference type="EMBL" id="STGX01000021">
    <property type="protein sequence ID" value="THV23627.1"/>
    <property type="molecule type" value="Genomic_DNA"/>
</dbReference>
<comment type="caution">
    <text evidence="4">The sequence shown here is derived from an EMBL/GenBank/DDBJ whole genome shotgun (WGS) entry which is preliminary data.</text>
</comment>
<keyword evidence="1 2" id="KW-0238">DNA-binding</keyword>
<dbReference type="SUPFAM" id="SSF46689">
    <property type="entry name" value="Homeodomain-like"/>
    <property type="match status" value="1"/>
</dbReference>
<keyword evidence="5" id="KW-1185">Reference proteome</keyword>
<dbReference type="GO" id="GO:0000976">
    <property type="term" value="F:transcription cis-regulatory region binding"/>
    <property type="evidence" value="ECO:0007669"/>
    <property type="project" value="TreeGrafter"/>
</dbReference>
<name>A0A4S8P0W7_9ACTN</name>
<dbReference type="RefSeq" id="WP_136532000.1">
    <property type="nucleotide sequence ID" value="NZ_STGX01000021.1"/>
</dbReference>
<evidence type="ECO:0000313" key="5">
    <source>
        <dbReference type="Proteomes" id="UP000305792"/>
    </source>
</evidence>
<feature type="DNA-binding region" description="H-T-H motif" evidence="2">
    <location>
        <begin position="42"/>
        <end position="61"/>
    </location>
</feature>
<feature type="domain" description="HTH tetR-type" evidence="3">
    <location>
        <begin position="19"/>
        <end position="79"/>
    </location>
</feature>
<dbReference type="OrthoDB" id="4542210at2"/>
<dbReference type="GO" id="GO:0003700">
    <property type="term" value="F:DNA-binding transcription factor activity"/>
    <property type="evidence" value="ECO:0007669"/>
    <property type="project" value="TreeGrafter"/>
</dbReference>
<dbReference type="InterPro" id="IPR001647">
    <property type="entry name" value="HTH_TetR"/>
</dbReference>
<dbReference type="InterPro" id="IPR009057">
    <property type="entry name" value="Homeodomain-like_sf"/>
</dbReference>
<dbReference type="PANTHER" id="PTHR30055:SF209">
    <property type="entry name" value="POSSIBLE TRANSCRIPTIONAL REGULATORY PROTEIN (PROBABLY TETR-FAMILY)"/>
    <property type="match status" value="1"/>
</dbReference>
<proteinExistence type="predicted"/>
<gene>
    <name evidence="4" type="ORF">E9998_22805</name>
</gene>
<sequence length="201" mass="21915">MDRPLVPFGKPRTERADAARNRERLLDAARRMIAEHGVEQVTMDGLAERAELGKGTVFRRFGTRAGIFKALIEADEHRFQAQVLSGPPPLGPGADPVPRLVAFGRARIAFLLEHRALARAAMEPGQPLPGGDVDLTALHLRVLLAQADPDLPNPDGLAIMLKAALEGPPLMFLASEPPRPLEEVKLVLGEGWRTLIERLLS</sequence>
<evidence type="ECO:0000256" key="1">
    <source>
        <dbReference type="ARBA" id="ARBA00023125"/>
    </source>
</evidence>
<evidence type="ECO:0000313" key="4">
    <source>
        <dbReference type="EMBL" id="THV23627.1"/>
    </source>
</evidence>
<dbReference type="Gene3D" id="1.10.357.10">
    <property type="entry name" value="Tetracycline Repressor, domain 2"/>
    <property type="match status" value="1"/>
</dbReference>
<accession>A0A4S8P0W7</accession>
<evidence type="ECO:0000256" key="2">
    <source>
        <dbReference type="PROSITE-ProRule" id="PRU00335"/>
    </source>
</evidence>
<dbReference type="AlphaFoldDB" id="A0A4S8P0W7"/>
<evidence type="ECO:0000259" key="3">
    <source>
        <dbReference type="PROSITE" id="PS50977"/>
    </source>
</evidence>
<dbReference type="PRINTS" id="PR00455">
    <property type="entry name" value="HTHTETR"/>
</dbReference>
<reference evidence="4 5" key="1">
    <citation type="journal article" date="2018" name="Int. J. Syst. Evol. Microbiol.">
        <title>Glycomyces paridis sp. nov., isolated from the medicinal plant Paris polyphylla.</title>
        <authorList>
            <person name="Fang X.M."/>
            <person name="Bai J.L."/>
            <person name="Su J."/>
            <person name="Zhao L.L."/>
            <person name="Liu H.Y."/>
            <person name="Ma B.P."/>
            <person name="Zhang Y.Q."/>
            <person name="Yu L.Y."/>
        </authorList>
    </citation>
    <scope>NUCLEOTIDE SEQUENCE [LARGE SCALE GENOMIC DNA]</scope>
    <source>
        <strain evidence="4 5">CPCC 204357</strain>
    </source>
</reference>
<dbReference type="Proteomes" id="UP000305792">
    <property type="component" value="Unassembled WGS sequence"/>
</dbReference>
<dbReference type="PROSITE" id="PS50977">
    <property type="entry name" value="HTH_TETR_2"/>
    <property type="match status" value="1"/>
</dbReference>